<proteinExistence type="predicted"/>
<dbReference type="GO" id="GO:0000045">
    <property type="term" value="P:autophagosome assembly"/>
    <property type="evidence" value="ECO:0007669"/>
    <property type="project" value="TreeGrafter"/>
</dbReference>
<feature type="compositionally biased region" description="Low complexity" evidence="14">
    <location>
        <begin position="982"/>
        <end position="991"/>
    </location>
</feature>
<feature type="region of interest" description="Disordered" evidence="14">
    <location>
        <begin position="546"/>
        <end position="608"/>
    </location>
</feature>
<feature type="region of interest" description="Disordered" evidence="14">
    <location>
        <begin position="819"/>
        <end position="844"/>
    </location>
</feature>
<evidence type="ECO:0000259" key="15">
    <source>
        <dbReference type="PROSITE" id="PS50011"/>
    </source>
</evidence>
<dbReference type="Pfam" id="PF21127">
    <property type="entry name" value="ATG1-like_MIT2"/>
    <property type="match status" value="1"/>
</dbReference>
<feature type="compositionally biased region" description="Pro residues" evidence="14">
    <location>
        <begin position="971"/>
        <end position="981"/>
    </location>
</feature>
<dbReference type="PROSITE" id="PS50011">
    <property type="entry name" value="PROTEIN_KINASE_DOM"/>
    <property type="match status" value="1"/>
</dbReference>
<evidence type="ECO:0000256" key="9">
    <source>
        <dbReference type="ARBA" id="ARBA00023006"/>
    </source>
</evidence>
<dbReference type="GO" id="GO:0010506">
    <property type="term" value="P:regulation of autophagy"/>
    <property type="evidence" value="ECO:0007669"/>
    <property type="project" value="InterPro"/>
</dbReference>
<keyword evidence="4" id="KW-0808">Transferase</keyword>
<evidence type="ECO:0000256" key="8">
    <source>
        <dbReference type="ARBA" id="ARBA00022927"/>
    </source>
</evidence>
<feature type="region of interest" description="Disordered" evidence="14">
    <location>
        <begin position="363"/>
        <end position="516"/>
    </location>
</feature>
<keyword evidence="3" id="KW-0723">Serine/threonine-protein kinase</keyword>
<evidence type="ECO:0000256" key="3">
    <source>
        <dbReference type="ARBA" id="ARBA00022527"/>
    </source>
</evidence>
<dbReference type="SMART" id="SM00220">
    <property type="entry name" value="S_TKc"/>
    <property type="match status" value="1"/>
</dbReference>
<evidence type="ECO:0000256" key="10">
    <source>
        <dbReference type="ARBA" id="ARBA00030237"/>
    </source>
</evidence>
<feature type="region of interest" description="Disordered" evidence="14">
    <location>
        <begin position="955"/>
        <end position="991"/>
    </location>
</feature>
<evidence type="ECO:0000256" key="7">
    <source>
        <dbReference type="ARBA" id="ARBA00022840"/>
    </source>
</evidence>
<feature type="region of interest" description="Disordered" evidence="14">
    <location>
        <begin position="907"/>
        <end position="928"/>
    </location>
</feature>
<dbReference type="InterPro" id="IPR000719">
    <property type="entry name" value="Prot_kinase_dom"/>
</dbReference>
<dbReference type="Pfam" id="PF12063">
    <property type="entry name" value="ATG1-like_MIT1"/>
    <property type="match status" value="1"/>
</dbReference>
<feature type="compositionally biased region" description="Basic and acidic residues" evidence="14">
    <location>
        <begin position="431"/>
        <end position="446"/>
    </location>
</feature>
<evidence type="ECO:0000256" key="12">
    <source>
        <dbReference type="ARBA" id="ARBA00048679"/>
    </source>
</evidence>
<feature type="compositionally biased region" description="Polar residues" evidence="14">
    <location>
        <begin position="396"/>
        <end position="408"/>
    </location>
</feature>
<evidence type="ECO:0000256" key="11">
    <source>
        <dbReference type="ARBA" id="ARBA00047899"/>
    </source>
</evidence>
<reference evidence="16" key="1">
    <citation type="submission" date="2023-11" db="EMBL/GenBank/DDBJ databases">
        <authorList>
            <person name="Alioto T."/>
            <person name="Alioto T."/>
            <person name="Gomez Garrido J."/>
        </authorList>
    </citation>
    <scope>NUCLEOTIDE SEQUENCE</scope>
</reference>
<evidence type="ECO:0000313" key="16">
    <source>
        <dbReference type="EMBL" id="CAK4029345.1"/>
    </source>
</evidence>
<evidence type="ECO:0000256" key="2">
    <source>
        <dbReference type="ARBA" id="ARBA00012513"/>
    </source>
</evidence>
<comment type="subcellular location">
    <subcellularLocation>
        <location evidence="1">Preautophagosomal structure membrane</location>
        <topology evidence="1">Peripheral membrane protein</topology>
    </subcellularLocation>
</comment>
<name>A0AAI8Z0A5_9PEZI</name>
<protein>
    <recommendedName>
        <fullName evidence="2">non-specific serine/threonine protein kinase</fullName>
        <ecNumber evidence="2">2.7.11.1</ecNumber>
    </recommendedName>
    <alternativeName>
        <fullName evidence="10">Autophagy-related protein 1</fullName>
    </alternativeName>
</protein>
<evidence type="ECO:0000256" key="5">
    <source>
        <dbReference type="ARBA" id="ARBA00022741"/>
    </source>
</evidence>
<sequence length="991" mass="109273">MAAPNRHPPSTSRRPQAAEPDLEVDEVIGDFRRGKEIGKGSFATVYLAQHRKKKSYAAVKAVQNSKLSKKLRENLQGEINILQRLRHPHIVQLFVCTQTSTHVHLVMEYCQLADLSQFMKKRHSLPNFPETADIFEKYPNPEHGGLHEVISRHFIKQIVSALLYLRENGFIHRDIKPQNLLLNPAPLYMSKQRPEDIPLAASANSLDPVVGVASLPMVKIADFGFARHLKPTDMAETLCGSPLYMAPEILRYEKYDARIDLWSTGTVLHELVVGKPPFRASNHVELLRKIEKANDVIPFSRDIAVSRPMKELIRKLLKKNPLERVPYEELGKDQVIVEEIPGLVGEDRKQQKGISIETAELSEMTRKMAKATEGVEASSTPPEPRVHPKPSRESIAGQSSRAAEQGTIQRRAEEMPRRKSSAGNQNPLEAASKDDRRQTSHREPRRPSIVAHITAPGRQELHQQQQAPPNAPGPRMERRASRSSPLAGPPLVREPTFEDDKVSNERTRKEAKERTQQDLTFEKEYVVIEKRAVEVNAFADELDALHGRSAPPASQGAMVRRATTQGQPSSLTGAHPSSPSRAMQVVSGRGAPTHQRAGSFERRYAPSPQSATNMLTKALNAANVRLFGALGTSPPLGRGPSPPHGYGAFPAYPAPQGKLAIGGGTEIKAPMDEDTKIVRTMEDAAHRSDVIFGFAEVKYRQLLPATPSSQDTLGIQQIGAAEVSGDGEEDEKDMTTVAIVGVAEEALVLYVKALAILTKTIDLASSWWNKQNRGDGVTPDLSSTSTSGVGMRILNIVKWSRARFNECLEKSEVVGRRLQQAQRQLPEDHPSHPNNHATSSSGITTSVEQIRITSGITAEKLMFDRAVEMSRTSAIRELVGEELPDCELGYKTAIMLLEAVLENDDEPLMRKPNSKKEKPADEIINGMETEDRQTVLKLIEGARARLHQLRKKILAAQESVKRAPASGSSTPKPPQPSPTPASPTIANTPPG</sequence>
<dbReference type="PROSITE" id="PS00108">
    <property type="entry name" value="PROTEIN_KINASE_ST"/>
    <property type="match status" value="1"/>
</dbReference>
<keyword evidence="7 13" id="KW-0067">ATP-binding</keyword>
<gene>
    <name evidence="16" type="ORF">LECACI_7A005252</name>
</gene>
<dbReference type="FunFam" id="3.30.200.20:FF:000042">
    <property type="entry name" value="Aurora kinase A"/>
    <property type="match status" value="1"/>
</dbReference>
<feature type="binding site" evidence="13">
    <location>
        <position position="60"/>
    </location>
    <ligand>
        <name>ATP</name>
        <dbReference type="ChEBI" id="CHEBI:30616"/>
    </ligand>
</feature>
<keyword evidence="5 13" id="KW-0547">Nucleotide-binding</keyword>
<dbReference type="GO" id="GO:0061709">
    <property type="term" value="P:reticulophagy"/>
    <property type="evidence" value="ECO:0007669"/>
    <property type="project" value="TreeGrafter"/>
</dbReference>
<dbReference type="PROSITE" id="PS00107">
    <property type="entry name" value="PROTEIN_KINASE_ATP"/>
    <property type="match status" value="1"/>
</dbReference>
<evidence type="ECO:0000256" key="14">
    <source>
        <dbReference type="SAM" id="MobiDB-lite"/>
    </source>
</evidence>
<dbReference type="GO" id="GO:0015031">
    <property type="term" value="P:protein transport"/>
    <property type="evidence" value="ECO:0007669"/>
    <property type="project" value="UniProtKB-KW"/>
</dbReference>
<dbReference type="SUPFAM" id="SSF56112">
    <property type="entry name" value="Protein kinase-like (PK-like)"/>
    <property type="match status" value="1"/>
</dbReference>
<feature type="domain" description="Protein kinase" evidence="15">
    <location>
        <begin position="31"/>
        <end position="336"/>
    </location>
</feature>
<dbReference type="GO" id="GO:0034727">
    <property type="term" value="P:piecemeal microautophagy of the nucleus"/>
    <property type="evidence" value="ECO:0007669"/>
    <property type="project" value="TreeGrafter"/>
</dbReference>
<feature type="compositionally biased region" description="Polar residues" evidence="14">
    <location>
        <begin position="562"/>
        <end position="581"/>
    </location>
</feature>
<dbReference type="GO" id="GO:0034045">
    <property type="term" value="C:phagophore assembly site membrane"/>
    <property type="evidence" value="ECO:0007669"/>
    <property type="project" value="UniProtKB-SubCell"/>
</dbReference>
<comment type="catalytic activity">
    <reaction evidence="12">
        <text>L-seryl-[protein] + ATP = O-phospho-L-seryl-[protein] + ADP + H(+)</text>
        <dbReference type="Rhea" id="RHEA:17989"/>
        <dbReference type="Rhea" id="RHEA-COMP:9863"/>
        <dbReference type="Rhea" id="RHEA-COMP:11604"/>
        <dbReference type="ChEBI" id="CHEBI:15378"/>
        <dbReference type="ChEBI" id="CHEBI:29999"/>
        <dbReference type="ChEBI" id="CHEBI:30616"/>
        <dbReference type="ChEBI" id="CHEBI:83421"/>
        <dbReference type="ChEBI" id="CHEBI:456216"/>
        <dbReference type="EC" id="2.7.11.1"/>
    </reaction>
</comment>
<evidence type="ECO:0000313" key="17">
    <source>
        <dbReference type="Proteomes" id="UP001296104"/>
    </source>
</evidence>
<dbReference type="GO" id="GO:0042594">
    <property type="term" value="P:response to starvation"/>
    <property type="evidence" value="ECO:0007669"/>
    <property type="project" value="TreeGrafter"/>
</dbReference>
<feature type="compositionally biased region" description="Basic and acidic residues" evidence="14">
    <location>
        <begin position="495"/>
        <end position="516"/>
    </location>
</feature>
<dbReference type="GO" id="GO:0005829">
    <property type="term" value="C:cytosol"/>
    <property type="evidence" value="ECO:0007669"/>
    <property type="project" value="TreeGrafter"/>
</dbReference>
<keyword evidence="8" id="KW-0813">Transport</keyword>
<keyword evidence="6 16" id="KW-0418">Kinase</keyword>
<dbReference type="InterPro" id="IPR017441">
    <property type="entry name" value="Protein_kinase_ATP_BS"/>
</dbReference>
<organism evidence="16 17">
    <name type="scientific">Lecanosticta acicola</name>
    <dbReference type="NCBI Taxonomy" id="111012"/>
    <lineage>
        <taxon>Eukaryota</taxon>
        <taxon>Fungi</taxon>
        <taxon>Dikarya</taxon>
        <taxon>Ascomycota</taxon>
        <taxon>Pezizomycotina</taxon>
        <taxon>Dothideomycetes</taxon>
        <taxon>Dothideomycetidae</taxon>
        <taxon>Mycosphaerellales</taxon>
        <taxon>Mycosphaerellaceae</taxon>
        <taxon>Lecanosticta</taxon>
    </lineage>
</organism>
<feature type="compositionally biased region" description="Polar residues" evidence="14">
    <location>
        <begin position="832"/>
        <end position="844"/>
    </location>
</feature>
<dbReference type="GO" id="GO:0004674">
    <property type="term" value="F:protein serine/threonine kinase activity"/>
    <property type="evidence" value="ECO:0007669"/>
    <property type="project" value="UniProtKB-KW"/>
</dbReference>
<comment type="caution">
    <text evidence="16">The sequence shown here is derived from an EMBL/GenBank/DDBJ whole genome shotgun (WGS) entry which is preliminary data.</text>
</comment>
<dbReference type="AlphaFoldDB" id="A0AAI8Z0A5"/>
<dbReference type="EMBL" id="CAVMBE010000033">
    <property type="protein sequence ID" value="CAK4029345.1"/>
    <property type="molecule type" value="Genomic_DNA"/>
</dbReference>
<dbReference type="GO" id="GO:0005776">
    <property type="term" value="C:autophagosome"/>
    <property type="evidence" value="ECO:0007669"/>
    <property type="project" value="TreeGrafter"/>
</dbReference>
<dbReference type="Gene3D" id="1.10.510.10">
    <property type="entry name" value="Transferase(Phosphotransferase) domain 1"/>
    <property type="match status" value="1"/>
</dbReference>
<evidence type="ECO:0000256" key="1">
    <source>
        <dbReference type="ARBA" id="ARBA00004623"/>
    </source>
</evidence>
<dbReference type="InterPro" id="IPR008271">
    <property type="entry name" value="Ser/Thr_kinase_AS"/>
</dbReference>
<dbReference type="InterPro" id="IPR022708">
    <property type="entry name" value="Atg1-like_tMIT"/>
</dbReference>
<dbReference type="EC" id="2.7.11.1" evidence="2"/>
<dbReference type="Proteomes" id="UP001296104">
    <property type="component" value="Unassembled WGS sequence"/>
</dbReference>
<dbReference type="InterPro" id="IPR048941">
    <property type="entry name" value="ATG1-like_MIT2"/>
</dbReference>
<evidence type="ECO:0000256" key="13">
    <source>
        <dbReference type="PROSITE-ProRule" id="PRU10141"/>
    </source>
</evidence>
<dbReference type="PANTHER" id="PTHR24348:SF22">
    <property type="entry name" value="NON-SPECIFIC SERINE_THREONINE PROTEIN KINASE"/>
    <property type="match status" value="1"/>
</dbReference>
<evidence type="ECO:0000256" key="6">
    <source>
        <dbReference type="ARBA" id="ARBA00022777"/>
    </source>
</evidence>
<keyword evidence="17" id="KW-1185">Reference proteome</keyword>
<keyword evidence="9" id="KW-0072">Autophagy</keyword>
<dbReference type="InterPro" id="IPR045269">
    <property type="entry name" value="Atg1-like"/>
</dbReference>
<dbReference type="GO" id="GO:0000422">
    <property type="term" value="P:autophagy of mitochondrion"/>
    <property type="evidence" value="ECO:0007669"/>
    <property type="project" value="TreeGrafter"/>
</dbReference>
<dbReference type="GO" id="GO:0005524">
    <property type="term" value="F:ATP binding"/>
    <property type="evidence" value="ECO:0007669"/>
    <property type="project" value="UniProtKB-UniRule"/>
</dbReference>
<dbReference type="Pfam" id="PF00069">
    <property type="entry name" value="Pkinase"/>
    <property type="match status" value="1"/>
</dbReference>
<comment type="catalytic activity">
    <reaction evidence="11">
        <text>L-threonyl-[protein] + ATP = O-phospho-L-threonyl-[protein] + ADP + H(+)</text>
        <dbReference type="Rhea" id="RHEA:46608"/>
        <dbReference type="Rhea" id="RHEA-COMP:11060"/>
        <dbReference type="Rhea" id="RHEA-COMP:11605"/>
        <dbReference type="ChEBI" id="CHEBI:15378"/>
        <dbReference type="ChEBI" id="CHEBI:30013"/>
        <dbReference type="ChEBI" id="CHEBI:30616"/>
        <dbReference type="ChEBI" id="CHEBI:61977"/>
        <dbReference type="ChEBI" id="CHEBI:456216"/>
        <dbReference type="EC" id="2.7.11.1"/>
    </reaction>
</comment>
<dbReference type="InterPro" id="IPR011009">
    <property type="entry name" value="Kinase-like_dom_sf"/>
</dbReference>
<keyword evidence="8" id="KW-0653">Protein transport</keyword>
<evidence type="ECO:0000256" key="4">
    <source>
        <dbReference type="ARBA" id="ARBA00022679"/>
    </source>
</evidence>
<feature type="region of interest" description="Disordered" evidence="14">
    <location>
        <begin position="1"/>
        <end position="24"/>
    </location>
</feature>
<accession>A0AAI8Z0A5</accession>
<dbReference type="PANTHER" id="PTHR24348">
    <property type="entry name" value="SERINE/THREONINE-PROTEIN KINASE UNC-51-RELATED"/>
    <property type="match status" value="1"/>
</dbReference>